<dbReference type="EMBL" id="JANFNG010000011">
    <property type="protein sequence ID" value="MCQ4082177.1"/>
    <property type="molecule type" value="Genomic_DNA"/>
</dbReference>
<evidence type="ECO:0000256" key="1">
    <source>
        <dbReference type="SAM" id="Phobius"/>
    </source>
</evidence>
<proteinExistence type="predicted"/>
<keyword evidence="1" id="KW-0812">Transmembrane</keyword>
<name>A0ABT1Q080_9ACTN</name>
<keyword evidence="1" id="KW-1133">Transmembrane helix</keyword>
<organism evidence="2 3">
    <name type="scientific">Streptomyces humicola</name>
    <dbReference type="NCBI Taxonomy" id="2953240"/>
    <lineage>
        <taxon>Bacteria</taxon>
        <taxon>Bacillati</taxon>
        <taxon>Actinomycetota</taxon>
        <taxon>Actinomycetes</taxon>
        <taxon>Kitasatosporales</taxon>
        <taxon>Streptomycetaceae</taxon>
        <taxon>Streptomyces</taxon>
    </lineage>
</organism>
<sequence length="139" mass="15297">MSTGETAVVAALAAGSGAVAILAGITNLRETRRIERSGIKAWALVKRQPGMRDDEPWPPRPLLQFTMEDDRILEIVSPIPGTRRRPLRDGDTLLITYDPADPRTVVVHRRERRKLDYGFIIAGTIVVAVALALIGFTGR</sequence>
<evidence type="ECO:0000313" key="3">
    <source>
        <dbReference type="Proteomes" id="UP001057702"/>
    </source>
</evidence>
<gene>
    <name evidence="2" type="ORF">NGB36_16575</name>
</gene>
<protein>
    <recommendedName>
        <fullName evidence="4">DUF3592 domain-containing protein</fullName>
    </recommendedName>
</protein>
<keyword evidence="3" id="KW-1185">Reference proteome</keyword>
<keyword evidence="1" id="KW-0472">Membrane</keyword>
<feature type="transmembrane region" description="Helical" evidence="1">
    <location>
        <begin position="117"/>
        <end position="136"/>
    </location>
</feature>
<evidence type="ECO:0000313" key="2">
    <source>
        <dbReference type="EMBL" id="MCQ4082177.1"/>
    </source>
</evidence>
<dbReference type="RefSeq" id="WP_255921077.1">
    <property type="nucleotide sequence ID" value="NZ_JANFNG010000011.1"/>
</dbReference>
<reference evidence="2" key="1">
    <citation type="submission" date="2022-06" db="EMBL/GenBank/DDBJ databases">
        <title>Draft genome sequence of Streptomyces sp. RB6PN25 isolated from peat swamp forest in Thailand.</title>
        <authorList>
            <person name="Duangmal K."/>
            <person name="Klaysubun C."/>
        </authorList>
    </citation>
    <scope>NUCLEOTIDE SEQUENCE</scope>
    <source>
        <strain evidence="2">RB6PN25</strain>
    </source>
</reference>
<dbReference type="Proteomes" id="UP001057702">
    <property type="component" value="Unassembled WGS sequence"/>
</dbReference>
<accession>A0ABT1Q080</accession>
<evidence type="ECO:0008006" key="4">
    <source>
        <dbReference type="Google" id="ProtNLM"/>
    </source>
</evidence>
<comment type="caution">
    <text evidence="2">The sequence shown here is derived from an EMBL/GenBank/DDBJ whole genome shotgun (WGS) entry which is preliminary data.</text>
</comment>
<feature type="transmembrane region" description="Helical" evidence="1">
    <location>
        <begin position="6"/>
        <end position="28"/>
    </location>
</feature>